<accession>A0A9P1IJU0</accession>
<proteinExistence type="predicted"/>
<dbReference type="InterPro" id="IPR015943">
    <property type="entry name" value="WD40/YVTN_repeat-like_dom_sf"/>
</dbReference>
<keyword evidence="2" id="KW-1185">Reference proteome</keyword>
<sequence length="296" mass="33193">MCEPPSDTSDEQRFDEMFIHLTPRGATIPFGLCYDSQDNLWVATKGGLFKFDPKTRKTLWERKNIFPKKMAPFPQVFFHKKQNQGEILNESFIDGLLVSMTISEEGEIFITKKLNPGECKNTIFTTSIDAPIGWDEVISSDKGEAFFAICSMSEDILVAAVSSLPAHMNAAQKLVYIDIPSRKIRNTVSKGGRNDGEIFFPRQIVKNGENALMVDKSGRFLEFSASGEYLGVRAEIDAFLANGFCIKDDEALISLSGIVRDSDGQTICDDWLEFIKLDGSSWKKQREEKKSQNGSK</sequence>
<protein>
    <recommendedName>
        <fullName evidence="3">SMP-30/Gluconolactonase/LRE-like region domain-containing protein</fullName>
    </recommendedName>
</protein>
<reference evidence="1" key="1">
    <citation type="submission" date="2022-11" db="EMBL/GenBank/DDBJ databases">
        <authorList>
            <person name="Kikuchi T."/>
        </authorList>
    </citation>
    <scope>NUCLEOTIDE SEQUENCE</scope>
    <source>
        <strain evidence="1">PS1010</strain>
    </source>
</reference>
<name>A0A9P1IJU0_9PELO</name>
<dbReference type="AlphaFoldDB" id="A0A9P1IJU0"/>
<dbReference type="OrthoDB" id="5837159at2759"/>
<evidence type="ECO:0000313" key="1">
    <source>
        <dbReference type="EMBL" id="CAI5446193.1"/>
    </source>
</evidence>
<comment type="caution">
    <text evidence="1">The sequence shown here is derived from an EMBL/GenBank/DDBJ whole genome shotgun (WGS) entry which is preliminary data.</text>
</comment>
<evidence type="ECO:0008006" key="3">
    <source>
        <dbReference type="Google" id="ProtNLM"/>
    </source>
</evidence>
<dbReference type="Proteomes" id="UP001152747">
    <property type="component" value="Unassembled WGS sequence"/>
</dbReference>
<gene>
    <name evidence="1" type="ORF">CAMP_LOCUS8830</name>
</gene>
<organism evidence="1 2">
    <name type="scientific">Caenorhabditis angaria</name>
    <dbReference type="NCBI Taxonomy" id="860376"/>
    <lineage>
        <taxon>Eukaryota</taxon>
        <taxon>Metazoa</taxon>
        <taxon>Ecdysozoa</taxon>
        <taxon>Nematoda</taxon>
        <taxon>Chromadorea</taxon>
        <taxon>Rhabditida</taxon>
        <taxon>Rhabditina</taxon>
        <taxon>Rhabditomorpha</taxon>
        <taxon>Rhabditoidea</taxon>
        <taxon>Rhabditidae</taxon>
        <taxon>Peloderinae</taxon>
        <taxon>Caenorhabditis</taxon>
    </lineage>
</organism>
<dbReference type="EMBL" id="CANHGI010000003">
    <property type="protein sequence ID" value="CAI5446193.1"/>
    <property type="molecule type" value="Genomic_DNA"/>
</dbReference>
<evidence type="ECO:0000313" key="2">
    <source>
        <dbReference type="Proteomes" id="UP001152747"/>
    </source>
</evidence>
<dbReference type="Gene3D" id="2.130.10.10">
    <property type="entry name" value="YVTN repeat-like/Quinoprotein amine dehydrogenase"/>
    <property type="match status" value="1"/>
</dbReference>